<keyword evidence="2" id="KW-0812">Transmembrane</keyword>
<keyword evidence="1" id="KW-0175">Coiled coil</keyword>
<evidence type="ECO:0000259" key="3">
    <source>
        <dbReference type="Pfam" id="PF23921"/>
    </source>
</evidence>
<keyword evidence="2" id="KW-0472">Membrane</keyword>
<feature type="domain" description="DUF7260" evidence="3">
    <location>
        <begin position="51"/>
        <end position="289"/>
    </location>
</feature>
<evidence type="ECO:0000256" key="1">
    <source>
        <dbReference type="SAM" id="Coils"/>
    </source>
</evidence>
<keyword evidence="2" id="KW-1133">Transmembrane helix</keyword>
<evidence type="ECO:0000256" key="2">
    <source>
        <dbReference type="SAM" id="Phobius"/>
    </source>
</evidence>
<proteinExistence type="predicted"/>
<keyword evidence="5" id="KW-1185">Reference proteome</keyword>
<dbReference type="AlphaFoldDB" id="A0A0P7GR52"/>
<organism evidence="4 5">
    <name type="scientific">Halolamina pelagica</name>
    <dbReference type="NCBI Taxonomy" id="699431"/>
    <lineage>
        <taxon>Archaea</taxon>
        <taxon>Methanobacteriati</taxon>
        <taxon>Methanobacteriota</taxon>
        <taxon>Stenosarchaea group</taxon>
        <taxon>Halobacteria</taxon>
        <taxon>Halobacteriales</taxon>
        <taxon>Haloferacaceae</taxon>
    </lineage>
</organism>
<dbReference type="Proteomes" id="UP000050535">
    <property type="component" value="Unassembled WGS sequence"/>
</dbReference>
<comment type="caution">
    <text evidence="4">The sequence shown here is derived from an EMBL/GenBank/DDBJ whole genome shotgun (WGS) entry which is preliminary data.</text>
</comment>
<dbReference type="InterPro" id="IPR055684">
    <property type="entry name" value="DUF7260"/>
</dbReference>
<sequence length="302" mass="32753">MPASYSLAPRIEGEMAACSGALGCLEALVGSIVALVLWAGLATGLLFAPRTNVRAALEALRVEYEAITAEQDALKAFVSRVEQLSPSGLKSTVEGGGVGVVGATTGQAGGMGEVRTAYRETVMDVPHYERDYGESFPVNIVNEFGDGVGGAVLANDALSPQVKRAVIASAQEGVTSRDRYLDTLDRERDRLEAAGNALDDAATRCEAVDGQRLRRRSFEELQQRYTRLETARDSLTATLDRRQEQIQAGVAFGWQRRDSESVYRYLYQDIDATYPVLADGTRLLERMDAVEHRLTTALTAQA</sequence>
<dbReference type="Pfam" id="PF23921">
    <property type="entry name" value="DUF7260"/>
    <property type="match status" value="1"/>
</dbReference>
<dbReference type="OrthoDB" id="206489at2157"/>
<name>A0A0P7GR52_9EURY</name>
<evidence type="ECO:0000313" key="4">
    <source>
        <dbReference type="EMBL" id="KPN31207.1"/>
    </source>
</evidence>
<reference evidence="5" key="1">
    <citation type="submission" date="2013-11" db="EMBL/GenBank/DDBJ databases">
        <authorList>
            <person name="Hoang H.T."/>
            <person name="Killian M.L."/>
            <person name="Madson D.M."/>
            <person name="Arruda P.H.E."/>
            <person name="Sun D."/>
            <person name="Schwartz K.J."/>
            <person name="Yoon K."/>
        </authorList>
    </citation>
    <scope>NUCLEOTIDE SEQUENCE [LARGE SCALE GENOMIC DNA]</scope>
    <source>
        <strain evidence="5">CDK2</strain>
    </source>
</reference>
<accession>A0A0P7GR52</accession>
<dbReference type="RefSeq" id="WP_054583910.1">
    <property type="nucleotide sequence ID" value="NZ_LGUC01000001.1"/>
</dbReference>
<feature type="coiled-coil region" evidence="1">
    <location>
        <begin position="181"/>
        <end position="238"/>
    </location>
</feature>
<dbReference type="EMBL" id="LGUC01000001">
    <property type="protein sequence ID" value="KPN31207.1"/>
    <property type="molecule type" value="Genomic_DNA"/>
</dbReference>
<protein>
    <recommendedName>
        <fullName evidence="3">DUF7260 domain-containing protein</fullName>
    </recommendedName>
</protein>
<evidence type="ECO:0000313" key="5">
    <source>
        <dbReference type="Proteomes" id="UP000050535"/>
    </source>
</evidence>
<gene>
    <name evidence="4" type="ORF">SY89_01950</name>
</gene>
<feature type="transmembrane region" description="Helical" evidence="2">
    <location>
        <begin position="20"/>
        <end position="48"/>
    </location>
</feature>